<evidence type="ECO:0000256" key="3">
    <source>
        <dbReference type="ARBA" id="ARBA00022448"/>
    </source>
</evidence>
<dbReference type="GO" id="GO:0015031">
    <property type="term" value="P:protein transport"/>
    <property type="evidence" value="ECO:0007669"/>
    <property type="project" value="UniProtKB-KW"/>
</dbReference>
<evidence type="ECO:0000256" key="2">
    <source>
        <dbReference type="ARBA" id="ARBA00006344"/>
    </source>
</evidence>
<evidence type="ECO:0000256" key="11">
    <source>
        <dbReference type="ARBA" id="ARBA00023136"/>
    </source>
</evidence>
<dbReference type="SMART" id="SM00577">
    <property type="entry name" value="CPDc"/>
    <property type="match status" value="1"/>
</dbReference>
<keyword evidence="10 12" id="KW-0496">Mitochondrion</keyword>
<protein>
    <recommendedName>
        <fullName evidence="12">Mitochondrial import inner membrane translocase subunit TIM50</fullName>
    </recommendedName>
</protein>
<comment type="similarity">
    <text evidence="2 12">Belongs to the TIM50 family.</text>
</comment>
<accession>A0AAN8JWW6</accession>
<evidence type="ECO:0000256" key="12">
    <source>
        <dbReference type="RuleBase" id="RU365079"/>
    </source>
</evidence>
<evidence type="ECO:0000256" key="6">
    <source>
        <dbReference type="ARBA" id="ARBA00022927"/>
    </source>
</evidence>
<evidence type="ECO:0000256" key="9">
    <source>
        <dbReference type="ARBA" id="ARBA00023010"/>
    </source>
</evidence>
<feature type="domain" description="FCP1 homology" evidence="14">
    <location>
        <begin position="193"/>
        <end position="336"/>
    </location>
</feature>
<dbReference type="SUPFAM" id="SSF56784">
    <property type="entry name" value="HAD-like"/>
    <property type="match status" value="1"/>
</dbReference>
<dbReference type="FunFam" id="3.40.50.1000:FF:000019">
    <property type="entry name" value="Mitochondrial import inner membrane translocase subunit TIM50"/>
    <property type="match status" value="1"/>
</dbReference>
<keyword evidence="9 12" id="KW-0811">Translocation</keyword>
<feature type="region of interest" description="Disordered" evidence="13">
    <location>
        <begin position="82"/>
        <end position="104"/>
    </location>
</feature>
<evidence type="ECO:0000313" key="15">
    <source>
        <dbReference type="EMBL" id="KAK6181384.1"/>
    </source>
</evidence>
<dbReference type="InterPro" id="IPR036412">
    <property type="entry name" value="HAD-like_sf"/>
</dbReference>
<keyword evidence="5" id="KW-0999">Mitochondrion inner membrane</keyword>
<keyword evidence="7 12" id="KW-0809">Transit peptide</keyword>
<dbReference type="Proteomes" id="UP001347796">
    <property type="component" value="Unassembled WGS sequence"/>
</dbReference>
<evidence type="ECO:0000256" key="13">
    <source>
        <dbReference type="SAM" id="MobiDB-lite"/>
    </source>
</evidence>
<dbReference type="GO" id="GO:0005744">
    <property type="term" value="C:TIM23 mitochondrial import inner membrane translocase complex"/>
    <property type="evidence" value="ECO:0007669"/>
    <property type="project" value="UniProtKB-UniRule"/>
</dbReference>
<feature type="region of interest" description="Disordered" evidence="13">
    <location>
        <begin position="367"/>
        <end position="398"/>
    </location>
</feature>
<feature type="compositionally biased region" description="Basic and acidic residues" evidence="13">
    <location>
        <begin position="367"/>
        <end position="376"/>
    </location>
</feature>
<comment type="subunit">
    <text evidence="12">Component of the TIM23 complex.</text>
</comment>
<comment type="caution">
    <text evidence="15">The sequence shown here is derived from an EMBL/GenBank/DDBJ whole genome shotgun (WGS) entry which is preliminary data.</text>
</comment>
<feature type="transmembrane region" description="Helical" evidence="12">
    <location>
        <begin position="113"/>
        <end position="136"/>
    </location>
</feature>
<evidence type="ECO:0000256" key="10">
    <source>
        <dbReference type="ARBA" id="ARBA00023128"/>
    </source>
</evidence>
<dbReference type="Pfam" id="PF03031">
    <property type="entry name" value="NIF"/>
    <property type="match status" value="1"/>
</dbReference>
<gene>
    <name evidence="15" type="ORF">SNE40_009244</name>
</gene>
<name>A0AAN8JWW6_PATCE</name>
<dbReference type="InterPro" id="IPR004274">
    <property type="entry name" value="FCP1_dom"/>
</dbReference>
<comment type="subcellular location">
    <subcellularLocation>
        <location evidence="1 12">Mitochondrion inner membrane</location>
        <topology evidence="1 12">Single-pass membrane protein</topology>
    </subcellularLocation>
</comment>
<dbReference type="AlphaFoldDB" id="A0AAN8JWW6"/>
<dbReference type="Gene3D" id="3.40.50.1000">
    <property type="entry name" value="HAD superfamily/HAD-like"/>
    <property type="match status" value="1"/>
</dbReference>
<keyword evidence="6 12" id="KW-0653">Protein transport</keyword>
<keyword evidence="4 12" id="KW-0812">Transmembrane</keyword>
<dbReference type="EMBL" id="JAZGQO010000007">
    <property type="protein sequence ID" value="KAK6181384.1"/>
    <property type="molecule type" value="Genomic_DNA"/>
</dbReference>
<comment type="function">
    <text evidence="12">Essential component of the TIM23 complex, a complex that mediates the translocation of transit peptide-containing proteins across the mitochondrial inner membrane.</text>
</comment>
<evidence type="ECO:0000259" key="14">
    <source>
        <dbReference type="PROSITE" id="PS50969"/>
    </source>
</evidence>
<keyword evidence="11 12" id="KW-0472">Membrane</keyword>
<dbReference type="PANTHER" id="PTHR12210">
    <property type="entry name" value="DULLARD PROTEIN PHOSPHATASE"/>
    <property type="match status" value="1"/>
</dbReference>
<keyword evidence="16" id="KW-1185">Reference proteome</keyword>
<evidence type="ECO:0000256" key="5">
    <source>
        <dbReference type="ARBA" id="ARBA00022792"/>
    </source>
</evidence>
<sequence length="398" mass="46240">MSAYRGYMCLLRKCHKISATNACFRLFSDSAFSLHRPSLLKRVVIQGQSSIFCFYSNGKDNPNVKGLTDEILKSKIRDEVDKKRENSQVNENKNTEQDGKKSSRWSKYTGKNAWKLGITFLGGYIILMSGFVYYTWGAPARDPEGNVIEDEFSDLPTAQAYLKRTLKELSIFKRAIQDPSREKLLPDPVSYPYYQPPYTLVIEMKGILVHPDWTYATGWRFKKRPGIDYFLQKVGPPLFEVVVFTSELGYTADPILNNLDPHGYIMHRLYRDGTKYQDGHHVKDLSCLNRDLSKVIMLEWDPKSCQLQKSNALVLKRWKGEDDTQLFDLANFLHTLGSSGVEDLRTVMDYYRQFDDPIEAFKENQKKLHEEQEKMSKQVQTAEQRKSSKFNFLPAWRR</sequence>
<evidence type="ECO:0000256" key="1">
    <source>
        <dbReference type="ARBA" id="ARBA00004434"/>
    </source>
</evidence>
<dbReference type="InterPro" id="IPR023214">
    <property type="entry name" value="HAD_sf"/>
</dbReference>
<keyword evidence="8 12" id="KW-1133">Transmembrane helix</keyword>
<organism evidence="15 16">
    <name type="scientific">Patella caerulea</name>
    <name type="common">Rayed Mediterranean limpet</name>
    <dbReference type="NCBI Taxonomy" id="87958"/>
    <lineage>
        <taxon>Eukaryota</taxon>
        <taxon>Metazoa</taxon>
        <taxon>Spiralia</taxon>
        <taxon>Lophotrochozoa</taxon>
        <taxon>Mollusca</taxon>
        <taxon>Gastropoda</taxon>
        <taxon>Patellogastropoda</taxon>
        <taxon>Patelloidea</taxon>
        <taxon>Patellidae</taxon>
        <taxon>Patella</taxon>
    </lineage>
</organism>
<evidence type="ECO:0000256" key="7">
    <source>
        <dbReference type="ARBA" id="ARBA00022946"/>
    </source>
</evidence>
<proteinExistence type="inferred from homology"/>
<dbReference type="CDD" id="cd07521">
    <property type="entry name" value="HAD_FCP1-like"/>
    <property type="match status" value="1"/>
</dbReference>
<keyword evidence="3 12" id="KW-0813">Transport</keyword>
<evidence type="ECO:0000256" key="8">
    <source>
        <dbReference type="ARBA" id="ARBA00022989"/>
    </source>
</evidence>
<reference evidence="15 16" key="1">
    <citation type="submission" date="2024-01" db="EMBL/GenBank/DDBJ databases">
        <title>The genome of the rayed Mediterranean limpet Patella caerulea (Linnaeus, 1758).</title>
        <authorList>
            <person name="Anh-Thu Weber A."/>
            <person name="Halstead-Nussloch G."/>
        </authorList>
    </citation>
    <scope>NUCLEOTIDE SEQUENCE [LARGE SCALE GENOMIC DNA]</scope>
    <source>
        <strain evidence="15">AATW-2023a</strain>
        <tissue evidence="15">Whole specimen</tissue>
    </source>
</reference>
<dbReference type="InterPro" id="IPR050365">
    <property type="entry name" value="TIM50"/>
</dbReference>
<dbReference type="PROSITE" id="PS50969">
    <property type="entry name" value="FCP1"/>
    <property type="match status" value="1"/>
</dbReference>
<evidence type="ECO:0000313" key="16">
    <source>
        <dbReference type="Proteomes" id="UP001347796"/>
    </source>
</evidence>
<evidence type="ECO:0000256" key="4">
    <source>
        <dbReference type="ARBA" id="ARBA00022692"/>
    </source>
</evidence>